<accession>A0AB33JXN5</accession>
<evidence type="ECO:0000256" key="1">
    <source>
        <dbReference type="ARBA" id="ARBA00008520"/>
    </source>
</evidence>
<dbReference type="InterPro" id="IPR006059">
    <property type="entry name" value="SBP"/>
</dbReference>
<dbReference type="PANTHER" id="PTHR30061">
    <property type="entry name" value="MALTOSE-BINDING PERIPLASMIC PROTEIN"/>
    <property type="match status" value="1"/>
</dbReference>
<reference evidence="5" key="1">
    <citation type="submission" date="2024-07" db="EMBL/GenBank/DDBJ databases">
        <title>Complete genome sequences of cellulolytic bacteria, Kitasatospora sp. CMC57 and Streptomyces sp. CMC78, isolated from Japanese agricultural soil.</title>
        <authorList>
            <person name="Hashimoto T."/>
            <person name="Ito M."/>
            <person name="Iwamoto M."/>
            <person name="Fukahori D."/>
            <person name="Shoda T."/>
            <person name="Sakoda M."/>
            <person name="Morohoshi T."/>
            <person name="Mitsuboshi M."/>
            <person name="Nishizawa T."/>
        </authorList>
    </citation>
    <scope>NUCLEOTIDE SEQUENCE</scope>
    <source>
        <strain evidence="5">CMC57</strain>
    </source>
</reference>
<dbReference type="GO" id="GO:1901982">
    <property type="term" value="F:maltose binding"/>
    <property type="evidence" value="ECO:0007669"/>
    <property type="project" value="TreeGrafter"/>
</dbReference>
<name>A0AB33JXN5_9ACTN</name>
<protein>
    <submittedName>
        <fullName evidence="5">Sugar ABC transporter substrate-binding protein</fullName>
    </submittedName>
</protein>
<dbReference type="Gene3D" id="3.40.190.10">
    <property type="entry name" value="Periplasmic binding protein-like II"/>
    <property type="match status" value="2"/>
</dbReference>
<dbReference type="Pfam" id="PF13416">
    <property type="entry name" value="SBP_bac_8"/>
    <property type="match status" value="1"/>
</dbReference>
<dbReference type="GO" id="GO:0042956">
    <property type="term" value="P:maltodextrin transmembrane transport"/>
    <property type="evidence" value="ECO:0007669"/>
    <property type="project" value="TreeGrafter"/>
</dbReference>
<gene>
    <name evidence="5" type="ORF">KCMC57_24620</name>
</gene>
<comment type="similarity">
    <text evidence="1">Belongs to the bacterial solute-binding protein 1 family.</text>
</comment>
<dbReference type="RefSeq" id="WP_407988533.1">
    <property type="nucleotide sequence ID" value="NZ_AP035881.2"/>
</dbReference>
<dbReference type="EMBL" id="AP035881">
    <property type="protein sequence ID" value="BFP46094.1"/>
    <property type="molecule type" value="Genomic_DNA"/>
</dbReference>
<evidence type="ECO:0000256" key="4">
    <source>
        <dbReference type="SAM" id="SignalP"/>
    </source>
</evidence>
<feature type="signal peptide" evidence="4">
    <location>
        <begin position="1"/>
        <end position="22"/>
    </location>
</feature>
<organism evidence="5">
    <name type="scientific">Kitasatospora sp. CMC57</name>
    <dbReference type="NCBI Taxonomy" id="3231513"/>
    <lineage>
        <taxon>Bacteria</taxon>
        <taxon>Bacillati</taxon>
        <taxon>Actinomycetota</taxon>
        <taxon>Actinomycetes</taxon>
        <taxon>Kitasatosporales</taxon>
        <taxon>Streptomycetaceae</taxon>
        <taxon>Kitasatospora</taxon>
    </lineage>
</organism>
<keyword evidence="3 4" id="KW-0732">Signal</keyword>
<feature type="chain" id="PRO_5044260888" evidence="4">
    <location>
        <begin position="23"/>
        <end position="437"/>
    </location>
</feature>
<evidence type="ECO:0000256" key="2">
    <source>
        <dbReference type="ARBA" id="ARBA00022448"/>
    </source>
</evidence>
<evidence type="ECO:0000313" key="5">
    <source>
        <dbReference type="EMBL" id="BFP46094.1"/>
    </source>
</evidence>
<dbReference type="SUPFAM" id="SSF53850">
    <property type="entry name" value="Periplasmic binding protein-like II"/>
    <property type="match status" value="1"/>
</dbReference>
<sequence>MNRRFMATFGVAALLAGTAACGGGAGSGATGNGPSSTDPKAVTGSVTIWLMNDAQANWPELVQQVNDEFAAKYPKVDLKLSYQTWADKIAKLDAALDGGTAPDVIELGNTETMKYILNGSLAPVDKAGFENSDTWIPGLVNTCKYQEKLYCVPYYAGARVAIYNAPAFQEATGSAEFPKTEDELRAALDKVAARHKGDKSYSALYLPGPYWYAAMSYVTAYGGAIARFDSTGKWHGTLHDAKSQQGVQHFVELVKTYNKGDLAVNELNQAAVLGRSRTAMLYGNGWEIGTATAPVGGDPKLKEALKVVGMPGPNGKPLPSFIGGSDLAVTAKSQAPEAAKDWIRMFTSAKSQQVLVDKDTLPNNLTQLDPLKSKPATAAAANAVPDAWFTPIAPGWGAIEKQNVLVNMLNDVLKGKPVDQATQEADARIDELINNPS</sequence>
<dbReference type="GO" id="GO:0015768">
    <property type="term" value="P:maltose transport"/>
    <property type="evidence" value="ECO:0007669"/>
    <property type="project" value="TreeGrafter"/>
</dbReference>
<keyword evidence="2" id="KW-0813">Transport</keyword>
<dbReference type="PROSITE" id="PS51257">
    <property type="entry name" value="PROKAR_LIPOPROTEIN"/>
    <property type="match status" value="1"/>
</dbReference>
<dbReference type="PANTHER" id="PTHR30061:SF50">
    <property type="entry name" value="MALTOSE_MALTODEXTRIN-BINDING PERIPLASMIC PROTEIN"/>
    <property type="match status" value="1"/>
</dbReference>
<proteinExistence type="inferred from homology"/>
<evidence type="ECO:0000256" key="3">
    <source>
        <dbReference type="ARBA" id="ARBA00022729"/>
    </source>
</evidence>
<dbReference type="GO" id="GO:0055052">
    <property type="term" value="C:ATP-binding cassette (ABC) transporter complex, substrate-binding subunit-containing"/>
    <property type="evidence" value="ECO:0007669"/>
    <property type="project" value="TreeGrafter"/>
</dbReference>
<dbReference type="AlphaFoldDB" id="A0AB33JXN5"/>